<accession>A0A812E9F8</accession>
<keyword evidence="1" id="KW-0812">Transmembrane</keyword>
<gene>
    <name evidence="2" type="ORF">SPHA_68994</name>
</gene>
<organism evidence="2 3">
    <name type="scientific">Acanthosepion pharaonis</name>
    <name type="common">Pharaoh cuttlefish</name>
    <name type="synonym">Sepia pharaonis</name>
    <dbReference type="NCBI Taxonomy" id="158019"/>
    <lineage>
        <taxon>Eukaryota</taxon>
        <taxon>Metazoa</taxon>
        <taxon>Spiralia</taxon>
        <taxon>Lophotrochozoa</taxon>
        <taxon>Mollusca</taxon>
        <taxon>Cephalopoda</taxon>
        <taxon>Coleoidea</taxon>
        <taxon>Decapodiformes</taxon>
        <taxon>Sepiida</taxon>
        <taxon>Sepiina</taxon>
        <taxon>Sepiidae</taxon>
        <taxon>Acanthosepion</taxon>
    </lineage>
</organism>
<evidence type="ECO:0000256" key="1">
    <source>
        <dbReference type="SAM" id="Phobius"/>
    </source>
</evidence>
<evidence type="ECO:0000313" key="2">
    <source>
        <dbReference type="EMBL" id="CAE1318550.1"/>
    </source>
</evidence>
<sequence length="157" mass="18008">MWLPQITTEKVVMTPNFNQEDMAAQNPTYKYVVASNHKQKYVVVLNRTQKDAVALNLIPKVVILSNLTLTDEAPPNFIQNVVAIPKPPRKDLLAPNFFYFSFIFSSILTILKNLHLYFSLIIPDLNFILFPLSLPHLLSFLLFSSVSFPFAFFLFVI</sequence>
<feature type="transmembrane region" description="Helical" evidence="1">
    <location>
        <begin position="97"/>
        <end position="117"/>
    </location>
</feature>
<dbReference type="EMBL" id="CAHIKZ030005047">
    <property type="protein sequence ID" value="CAE1318550.1"/>
    <property type="molecule type" value="Genomic_DNA"/>
</dbReference>
<comment type="caution">
    <text evidence="2">The sequence shown here is derived from an EMBL/GenBank/DDBJ whole genome shotgun (WGS) entry which is preliminary data.</text>
</comment>
<reference evidence="2" key="1">
    <citation type="submission" date="2021-01" db="EMBL/GenBank/DDBJ databases">
        <authorList>
            <person name="Li R."/>
            <person name="Bekaert M."/>
        </authorList>
    </citation>
    <scope>NUCLEOTIDE SEQUENCE</scope>
    <source>
        <strain evidence="2">Farmed</strain>
    </source>
</reference>
<dbReference type="Proteomes" id="UP000597762">
    <property type="component" value="Unassembled WGS sequence"/>
</dbReference>
<keyword evidence="3" id="KW-1185">Reference proteome</keyword>
<keyword evidence="1" id="KW-0472">Membrane</keyword>
<dbReference type="AlphaFoldDB" id="A0A812E9F8"/>
<protein>
    <submittedName>
        <fullName evidence="2">Uncharacterized protein</fullName>
    </submittedName>
</protein>
<proteinExistence type="predicted"/>
<keyword evidence="1" id="KW-1133">Transmembrane helix</keyword>
<evidence type="ECO:0000313" key="3">
    <source>
        <dbReference type="Proteomes" id="UP000597762"/>
    </source>
</evidence>
<feature type="transmembrane region" description="Helical" evidence="1">
    <location>
        <begin position="137"/>
        <end position="156"/>
    </location>
</feature>
<name>A0A812E9F8_ACAPH</name>